<dbReference type="EMBL" id="CAJVRL010000039">
    <property type="protein sequence ID" value="CAG8951143.1"/>
    <property type="molecule type" value="Genomic_DNA"/>
</dbReference>
<name>A0A9N9PQ25_9HELO</name>
<protein>
    <submittedName>
        <fullName evidence="1">Uncharacterized protein</fullName>
    </submittedName>
</protein>
<comment type="caution">
    <text evidence="1">The sequence shown here is derived from an EMBL/GenBank/DDBJ whole genome shotgun (WGS) entry which is preliminary data.</text>
</comment>
<accession>A0A9N9PQ25</accession>
<evidence type="ECO:0000313" key="2">
    <source>
        <dbReference type="Proteomes" id="UP000696280"/>
    </source>
</evidence>
<gene>
    <name evidence="1" type="ORF">HYFRA_00006541</name>
</gene>
<reference evidence="1" key="1">
    <citation type="submission" date="2021-07" db="EMBL/GenBank/DDBJ databases">
        <authorList>
            <person name="Durling M."/>
        </authorList>
    </citation>
    <scope>NUCLEOTIDE SEQUENCE</scope>
</reference>
<sequence>MAAPLYDRSNAPDFLDIDQPWYYPNRRGYLFELLLKGGYLPLEHPHAEFYHAMNDAFTANIPIYGEQTFQLRLYEPDINVIPLKVPAELRNSEAFGWERPEPMPEWRLRQRRTALARARAAAQMAIREEADAAAAQGDRFRSVSVNDTSS</sequence>
<proteinExistence type="predicted"/>
<keyword evidence="2" id="KW-1185">Reference proteome</keyword>
<dbReference type="Proteomes" id="UP000696280">
    <property type="component" value="Unassembled WGS sequence"/>
</dbReference>
<dbReference type="AlphaFoldDB" id="A0A9N9PQ25"/>
<dbReference type="OrthoDB" id="10360563at2759"/>
<evidence type="ECO:0000313" key="1">
    <source>
        <dbReference type="EMBL" id="CAG8951143.1"/>
    </source>
</evidence>
<organism evidence="1 2">
    <name type="scientific">Hymenoscyphus fraxineus</name>
    <dbReference type="NCBI Taxonomy" id="746836"/>
    <lineage>
        <taxon>Eukaryota</taxon>
        <taxon>Fungi</taxon>
        <taxon>Dikarya</taxon>
        <taxon>Ascomycota</taxon>
        <taxon>Pezizomycotina</taxon>
        <taxon>Leotiomycetes</taxon>
        <taxon>Helotiales</taxon>
        <taxon>Helotiaceae</taxon>
        <taxon>Hymenoscyphus</taxon>
    </lineage>
</organism>